<dbReference type="PANTHER" id="PTHR45761:SF1">
    <property type="entry name" value="EXTENDED SYNAPTOTAGMIN-LIKE PROTEIN 2, ISOFORM C"/>
    <property type="match status" value="1"/>
</dbReference>
<accession>A0A7R9QW97</accession>
<organism evidence="2">
    <name type="scientific">Oppiella nova</name>
    <dbReference type="NCBI Taxonomy" id="334625"/>
    <lineage>
        <taxon>Eukaryota</taxon>
        <taxon>Metazoa</taxon>
        <taxon>Ecdysozoa</taxon>
        <taxon>Arthropoda</taxon>
        <taxon>Chelicerata</taxon>
        <taxon>Arachnida</taxon>
        <taxon>Acari</taxon>
        <taxon>Acariformes</taxon>
        <taxon>Sarcoptiformes</taxon>
        <taxon>Oribatida</taxon>
        <taxon>Brachypylina</taxon>
        <taxon>Oppioidea</taxon>
        <taxon>Oppiidae</taxon>
        <taxon>Oppiella</taxon>
    </lineage>
</organism>
<dbReference type="InterPro" id="IPR022682">
    <property type="entry name" value="Calpain_domain_III"/>
</dbReference>
<dbReference type="GO" id="GO:0005789">
    <property type="term" value="C:endoplasmic reticulum membrane"/>
    <property type="evidence" value="ECO:0007669"/>
    <property type="project" value="TreeGrafter"/>
</dbReference>
<sequence length="247" mass="29007">MIDLMQKNFKQFIGLGFNLYKVEVNRNFKIHNLNRIPIVFTSETTKSRNVFKRIELSSGRYALTPICSDPELELILRVFTNKSTNLKVLSQDMPRENLLPFVSPKYPKFVTRITIISANILERQDIFGCNYFDLDNSYFAANPYCVFRCGRQVVKSSPIHETLNPEWDYFSAIFYHNKFISINVELWHHNLLIDYFMGRVEVLPKINTNAENLTSIQELELFSRKKERKVTGSVKLQVFTYENLLLL</sequence>
<gene>
    <name evidence="2" type="ORF">ONB1V03_LOCUS16846</name>
</gene>
<dbReference type="Pfam" id="PF00168">
    <property type="entry name" value="C2"/>
    <property type="match status" value="1"/>
</dbReference>
<dbReference type="GO" id="GO:0035091">
    <property type="term" value="F:phosphatidylinositol binding"/>
    <property type="evidence" value="ECO:0007669"/>
    <property type="project" value="TreeGrafter"/>
</dbReference>
<evidence type="ECO:0000313" key="2">
    <source>
        <dbReference type="EMBL" id="CAD7660276.1"/>
    </source>
</evidence>
<dbReference type="OrthoDB" id="424753at2759"/>
<dbReference type="GO" id="GO:0005544">
    <property type="term" value="F:calcium-dependent phospholipid binding"/>
    <property type="evidence" value="ECO:0007669"/>
    <property type="project" value="TreeGrafter"/>
</dbReference>
<dbReference type="InterPro" id="IPR051634">
    <property type="entry name" value="Extended_Synaptotagmin"/>
</dbReference>
<dbReference type="GO" id="GO:0005509">
    <property type="term" value="F:calcium ion binding"/>
    <property type="evidence" value="ECO:0007669"/>
    <property type="project" value="TreeGrafter"/>
</dbReference>
<dbReference type="Pfam" id="PF01067">
    <property type="entry name" value="Calpain_III"/>
    <property type="match status" value="1"/>
</dbReference>
<dbReference type="Proteomes" id="UP000728032">
    <property type="component" value="Unassembled WGS sequence"/>
</dbReference>
<proteinExistence type="predicted"/>
<dbReference type="InterPro" id="IPR035892">
    <property type="entry name" value="C2_domain_sf"/>
</dbReference>
<dbReference type="PANTHER" id="PTHR45761">
    <property type="entry name" value="EXTENDED SYNAPTOTAGMIN-LIKE PROTEIN 2, ISOFORM C"/>
    <property type="match status" value="1"/>
</dbReference>
<evidence type="ECO:0000259" key="1">
    <source>
        <dbReference type="PROSITE" id="PS50004"/>
    </source>
</evidence>
<dbReference type="GO" id="GO:0008429">
    <property type="term" value="F:phosphatidylethanolamine binding"/>
    <property type="evidence" value="ECO:0007669"/>
    <property type="project" value="TreeGrafter"/>
</dbReference>
<dbReference type="Gene3D" id="2.60.40.150">
    <property type="entry name" value="C2 domain"/>
    <property type="match status" value="1"/>
</dbReference>
<evidence type="ECO:0000313" key="3">
    <source>
        <dbReference type="Proteomes" id="UP000728032"/>
    </source>
</evidence>
<name>A0A7R9QW97_9ACAR</name>
<dbReference type="PROSITE" id="PS50004">
    <property type="entry name" value="C2"/>
    <property type="match status" value="1"/>
</dbReference>
<dbReference type="SUPFAM" id="SSF49562">
    <property type="entry name" value="C2 domain (Calcium/lipid-binding domain, CaLB)"/>
    <property type="match status" value="1"/>
</dbReference>
<dbReference type="AlphaFoldDB" id="A0A7R9QW97"/>
<keyword evidence="3" id="KW-1185">Reference proteome</keyword>
<feature type="domain" description="C2" evidence="1">
    <location>
        <begin position="92"/>
        <end position="223"/>
    </location>
</feature>
<reference evidence="2" key="1">
    <citation type="submission" date="2020-11" db="EMBL/GenBank/DDBJ databases">
        <authorList>
            <person name="Tran Van P."/>
        </authorList>
    </citation>
    <scope>NUCLEOTIDE SEQUENCE</scope>
</reference>
<dbReference type="GO" id="GO:0031210">
    <property type="term" value="F:phosphatidylcholine binding"/>
    <property type="evidence" value="ECO:0007669"/>
    <property type="project" value="TreeGrafter"/>
</dbReference>
<dbReference type="SUPFAM" id="SSF49758">
    <property type="entry name" value="Calpain large subunit, middle domain (domain III)"/>
    <property type="match status" value="1"/>
</dbReference>
<dbReference type="Gene3D" id="2.60.120.380">
    <property type="match status" value="1"/>
</dbReference>
<dbReference type="EMBL" id="CAJPVJ010019777">
    <property type="protein sequence ID" value="CAG2177414.1"/>
    <property type="molecule type" value="Genomic_DNA"/>
</dbReference>
<dbReference type="InterPro" id="IPR036213">
    <property type="entry name" value="Calpain_III_sf"/>
</dbReference>
<dbReference type="EMBL" id="OC934602">
    <property type="protein sequence ID" value="CAD7660276.1"/>
    <property type="molecule type" value="Genomic_DNA"/>
</dbReference>
<dbReference type="SMART" id="SM00239">
    <property type="entry name" value="C2"/>
    <property type="match status" value="1"/>
</dbReference>
<dbReference type="InterPro" id="IPR000008">
    <property type="entry name" value="C2_dom"/>
</dbReference>
<protein>
    <recommendedName>
        <fullName evidence="1">C2 domain-containing protein</fullName>
    </recommendedName>
</protein>